<feature type="compositionally biased region" description="Low complexity" evidence="1">
    <location>
        <begin position="83"/>
        <end position="93"/>
    </location>
</feature>
<organism evidence="2 3">
    <name type="scientific">Volvox africanus</name>
    <dbReference type="NCBI Taxonomy" id="51714"/>
    <lineage>
        <taxon>Eukaryota</taxon>
        <taxon>Viridiplantae</taxon>
        <taxon>Chlorophyta</taxon>
        <taxon>core chlorophytes</taxon>
        <taxon>Chlorophyceae</taxon>
        <taxon>CS clade</taxon>
        <taxon>Chlamydomonadales</taxon>
        <taxon>Volvocaceae</taxon>
        <taxon>Volvox</taxon>
    </lineage>
</organism>
<feature type="non-terminal residue" evidence="2">
    <location>
        <position position="1"/>
    </location>
</feature>
<evidence type="ECO:0000256" key="1">
    <source>
        <dbReference type="SAM" id="MobiDB-lite"/>
    </source>
</evidence>
<sequence>KGQGCPQPNPATVFTDLRNPDVNFWLRGKLAEIHQQLAEEDLTLSEDGKDADGDKNDKDGKGQDQEPYQDRDADDEKSRPSKTTKMTAKTATTENGGVKKGRL</sequence>
<name>A0ABQ5S2F9_9CHLO</name>
<dbReference type="Proteomes" id="UP001165090">
    <property type="component" value="Unassembled WGS sequence"/>
</dbReference>
<reference evidence="2 3" key="1">
    <citation type="journal article" date="2023" name="IScience">
        <title>Expanded male sex-determining region conserved during the evolution of homothallism in the green alga Volvox.</title>
        <authorList>
            <person name="Yamamoto K."/>
            <person name="Matsuzaki R."/>
            <person name="Mahakham W."/>
            <person name="Heman W."/>
            <person name="Sekimoto H."/>
            <person name="Kawachi M."/>
            <person name="Minakuchi Y."/>
            <person name="Toyoda A."/>
            <person name="Nozaki H."/>
        </authorList>
    </citation>
    <scope>NUCLEOTIDE SEQUENCE [LARGE SCALE GENOMIC DNA]</scope>
    <source>
        <strain evidence="2 3">NIES-4468</strain>
    </source>
</reference>
<comment type="caution">
    <text evidence="2">The sequence shown here is derived from an EMBL/GenBank/DDBJ whole genome shotgun (WGS) entry which is preliminary data.</text>
</comment>
<evidence type="ECO:0000313" key="3">
    <source>
        <dbReference type="Proteomes" id="UP001165090"/>
    </source>
</evidence>
<feature type="compositionally biased region" description="Basic and acidic residues" evidence="1">
    <location>
        <begin position="46"/>
        <end position="79"/>
    </location>
</feature>
<feature type="region of interest" description="Disordered" evidence="1">
    <location>
        <begin position="40"/>
        <end position="103"/>
    </location>
</feature>
<keyword evidence="3" id="KW-1185">Reference proteome</keyword>
<proteinExistence type="predicted"/>
<gene>
    <name evidence="2" type="ORF">VaNZ11_006871</name>
</gene>
<protein>
    <submittedName>
        <fullName evidence="2">Uncharacterized protein</fullName>
    </submittedName>
</protein>
<evidence type="ECO:0000313" key="2">
    <source>
        <dbReference type="EMBL" id="GLI63789.1"/>
    </source>
</evidence>
<dbReference type="EMBL" id="BSDZ01000016">
    <property type="protein sequence ID" value="GLI63789.1"/>
    <property type="molecule type" value="Genomic_DNA"/>
</dbReference>
<accession>A0ABQ5S2F9</accession>